<dbReference type="PROSITE" id="PS50297">
    <property type="entry name" value="ANK_REP_REGION"/>
    <property type="match status" value="2"/>
</dbReference>
<reference evidence="6" key="1">
    <citation type="submission" date="2021-04" db="EMBL/GenBank/DDBJ databases">
        <authorList>
            <person name="Pira H."/>
            <person name="Risdian C."/>
            <person name="Wink J."/>
        </authorList>
    </citation>
    <scope>NUCLEOTIDE SEQUENCE</scope>
    <source>
        <strain evidence="6">WHY3</strain>
    </source>
</reference>
<gene>
    <name evidence="6" type="ORF">KCG49_00060</name>
</gene>
<keyword evidence="6" id="KW-0378">Hydrolase</keyword>
<organism evidence="6 7">
    <name type="scientific">Winogradskyella luteola</name>
    <dbReference type="NCBI Taxonomy" id="2828330"/>
    <lineage>
        <taxon>Bacteria</taxon>
        <taxon>Pseudomonadati</taxon>
        <taxon>Bacteroidota</taxon>
        <taxon>Flavobacteriia</taxon>
        <taxon>Flavobacteriales</taxon>
        <taxon>Flavobacteriaceae</taxon>
        <taxon>Winogradskyella</taxon>
    </lineage>
</organism>
<evidence type="ECO:0000256" key="2">
    <source>
        <dbReference type="ARBA" id="ARBA00023043"/>
    </source>
</evidence>
<evidence type="ECO:0000259" key="4">
    <source>
        <dbReference type="Pfam" id="PF00561"/>
    </source>
</evidence>
<feature type="repeat" description="ANK" evidence="3">
    <location>
        <begin position="564"/>
        <end position="596"/>
    </location>
</feature>
<dbReference type="InterPro" id="IPR013595">
    <property type="entry name" value="Pept_S33_TAP-like_C"/>
</dbReference>
<keyword evidence="2 3" id="KW-0040">ANK repeat</keyword>
<evidence type="ECO:0000259" key="5">
    <source>
        <dbReference type="Pfam" id="PF08386"/>
    </source>
</evidence>
<dbReference type="PANTHER" id="PTHR24171">
    <property type="entry name" value="ANKYRIN REPEAT DOMAIN-CONTAINING PROTEIN 39-RELATED"/>
    <property type="match status" value="1"/>
</dbReference>
<keyword evidence="7" id="KW-1185">Reference proteome</keyword>
<feature type="repeat" description="ANK" evidence="3">
    <location>
        <begin position="531"/>
        <end position="563"/>
    </location>
</feature>
<name>A0A9X1JP70_9FLAO</name>
<proteinExistence type="predicted"/>
<dbReference type="EMBL" id="JAGSPD010000001">
    <property type="protein sequence ID" value="MBV7267578.1"/>
    <property type="molecule type" value="Genomic_DNA"/>
</dbReference>
<dbReference type="PROSITE" id="PS50088">
    <property type="entry name" value="ANK_REPEAT"/>
    <property type="match status" value="2"/>
</dbReference>
<feature type="domain" description="AB hydrolase-1" evidence="4">
    <location>
        <begin position="85"/>
        <end position="237"/>
    </location>
</feature>
<evidence type="ECO:0000313" key="6">
    <source>
        <dbReference type="EMBL" id="MBV7267578.1"/>
    </source>
</evidence>
<dbReference type="GO" id="GO:0016787">
    <property type="term" value="F:hydrolase activity"/>
    <property type="evidence" value="ECO:0007669"/>
    <property type="project" value="UniProtKB-KW"/>
</dbReference>
<evidence type="ECO:0000313" key="7">
    <source>
        <dbReference type="Proteomes" id="UP001138894"/>
    </source>
</evidence>
<dbReference type="Proteomes" id="UP001138894">
    <property type="component" value="Unassembled WGS sequence"/>
</dbReference>
<dbReference type="SMART" id="SM00248">
    <property type="entry name" value="ANK"/>
    <property type="match status" value="3"/>
</dbReference>
<dbReference type="InterPro" id="IPR000073">
    <property type="entry name" value="AB_hydrolase_1"/>
</dbReference>
<accession>A0A9X1JP70</accession>
<sequence>MRPHLIVIRISIAILFTSQLSFPQEKLKRYLLTSEERTITSENNKTLNVESGLFYVPENREIDNGRTIAIAYYRIKSKSENPAIPIFLLAGGPGGSYINSLHKEELFNEANFYSNFGDVIIFDQRGAGNSIPSLDCKGSELIPLTETLSKKNIQKALRRLATDCKDFWKDKGVDISAYNTDESAADINDLRKAFNYEKIMIIGGSYGSHLGLHTIRKFPNTIVRALFHGIEGPDHTWDVPSDNLNVLKRISKRVENSEYFMGKIPNNGLINTLKQIISEVEKKPKKVLLKKDNKTIEVIVDKMAVQAVAMYNAGKRNSPLDWPNLILDMYNGDFTIPAQAAVSMHSISAPNAMSNAMDFASGVSINRRFKIENDIASQILGDINYGYTMREGIWNEKDLGSSFRENVTTDIPILLVHGTWDTSTAIENAYDVLSTLKNGHLIEVMEGTHNALYELYEHNESFPNMIVNFINGNKYNFPDTLELPKIEFPEKATKEQEDLWDACIVGDFEKAKKSIIKGADVNALDTRKSKSGRRPLNWASYYGHSKIVKLLLDNRAAIDAQNKSGFTAIHHAVENNQKDIVIQLIRAKANISIANKNGKKPKDTALMKKYSAIVSLLK</sequence>
<dbReference type="Pfam" id="PF00561">
    <property type="entry name" value="Abhydrolase_1"/>
    <property type="match status" value="1"/>
</dbReference>
<dbReference type="InterPro" id="IPR002110">
    <property type="entry name" value="Ankyrin_rpt"/>
</dbReference>
<protein>
    <submittedName>
        <fullName evidence="6">Alpha/beta fold hydrolase</fullName>
    </submittedName>
</protein>
<dbReference type="Pfam" id="PF12796">
    <property type="entry name" value="Ank_2"/>
    <property type="match status" value="1"/>
</dbReference>
<evidence type="ECO:0000256" key="3">
    <source>
        <dbReference type="PROSITE-ProRule" id="PRU00023"/>
    </source>
</evidence>
<comment type="caution">
    <text evidence="6">The sequence shown here is derived from an EMBL/GenBank/DDBJ whole genome shotgun (WGS) entry which is preliminary data.</text>
</comment>
<dbReference type="Pfam" id="PF08386">
    <property type="entry name" value="Abhydrolase_4"/>
    <property type="match status" value="1"/>
</dbReference>
<dbReference type="RefSeq" id="WP_218544140.1">
    <property type="nucleotide sequence ID" value="NZ_JAGSPD010000001.1"/>
</dbReference>
<feature type="domain" description="Peptidase S33 tripeptidyl aminopeptidase-like C-terminal" evidence="5">
    <location>
        <begin position="396"/>
        <end position="470"/>
    </location>
</feature>
<dbReference type="AlphaFoldDB" id="A0A9X1JP70"/>
<evidence type="ECO:0000256" key="1">
    <source>
        <dbReference type="ARBA" id="ARBA00022737"/>
    </source>
</evidence>
<keyword evidence="1" id="KW-0677">Repeat</keyword>